<dbReference type="Proteomes" id="UP001415857">
    <property type="component" value="Unassembled WGS sequence"/>
</dbReference>
<comment type="caution">
    <text evidence="1">The sequence shown here is derived from an EMBL/GenBank/DDBJ whole genome shotgun (WGS) entry which is preliminary data.</text>
</comment>
<dbReference type="EMBL" id="JBBPBK010000001">
    <property type="protein sequence ID" value="KAK9292774.1"/>
    <property type="molecule type" value="Genomic_DNA"/>
</dbReference>
<name>A0AAP0SEF1_LIQFO</name>
<accession>A0AAP0SEF1</accession>
<organism evidence="1 2">
    <name type="scientific">Liquidambar formosana</name>
    <name type="common">Formosan gum</name>
    <dbReference type="NCBI Taxonomy" id="63359"/>
    <lineage>
        <taxon>Eukaryota</taxon>
        <taxon>Viridiplantae</taxon>
        <taxon>Streptophyta</taxon>
        <taxon>Embryophyta</taxon>
        <taxon>Tracheophyta</taxon>
        <taxon>Spermatophyta</taxon>
        <taxon>Magnoliopsida</taxon>
        <taxon>eudicotyledons</taxon>
        <taxon>Gunneridae</taxon>
        <taxon>Pentapetalae</taxon>
        <taxon>Saxifragales</taxon>
        <taxon>Altingiaceae</taxon>
        <taxon>Liquidambar</taxon>
    </lineage>
</organism>
<evidence type="ECO:0000313" key="2">
    <source>
        <dbReference type="Proteomes" id="UP001415857"/>
    </source>
</evidence>
<proteinExistence type="predicted"/>
<reference evidence="1 2" key="1">
    <citation type="journal article" date="2024" name="Plant J.">
        <title>Genome sequences and population genomics reveal climatic adaptation and genomic divergence between two closely related sweetgum species.</title>
        <authorList>
            <person name="Xu W.Q."/>
            <person name="Ren C.Q."/>
            <person name="Zhang X.Y."/>
            <person name="Comes H.P."/>
            <person name="Liu X.H."/>
            <person name="Li Y.G."/>
            <person name="Kettle C.J."/>
            <person name="Jalonen R."/>
            <person name="Gaisberger H."/>
            <person name="Ma Y.Z."/>
            <person name="Qiu Y.X."/>
        </authorList>
    </citation>
    <scope>NUCLEOTIDE SEQUENCE [LARGE SCALE GENOMIC DNA]</scope>
    <source>
        <strain evidence="1">Hangzhou</strain>
    </source>
</reference>
<protein>
    <submittedName>
        <fullName evidence="1">Uncharacterized protein</fullName>
    </submittedName>
</protein>
<evidence type="ECO:0000313" key="1">
    <source>
        <dbReference type="EMBL" id="KAK9292774.1"/>
    </source>
</evidence>
<keyword evidence="2" id="KW-1185">Reference proteome</keyword>
<dbReference type="AlphaFoldDB" id="A0AAP0SEF1"/>
<sequence>MKMTLKGILVPEATTKYAAEVSPGSISSIVVNQQVSKRDNSASSPVTRRESIKVRERELCGCCKREKQTQQLTESFSPVGESFFSVGGMGCRRALLRGCEMERRELLRVFSDLKRMRGKSEGCDCWRIKSG</sequence>
<gene>
    <name evidence="1" type="ORF">L1049_020754</name>
</gene>